<dbReference type="Gene3D" id="3.30.420.10">
    <property type="entry name" value="Ribonuclease H-like superfamily/Ribonuclease H"/>
    <property type="match status" value="1"/>
</dbReference>
<organism evidence="9 10">
    <name type="scientific">Paraglomus brasilianum</name>
    <dbReference type="NCBI Taxonomy" id="144538"/>
    <lineage>
        <taxon>Eukaryota</taxon>
        <taxon>Fungi</taxon>
        <taxon>Fungi incertae sedis</taxon>
        <taxon>Mucoromycota</taxon>
        <taxon>Glomeromycotina</taxon>
        <taxon>Glomeromycetes</taxon>
        <taxon>Paraglomerales</taxon>
        <taxon>Paraglomeraceae</taxon>
        <taxon>Paraglomus</taxon>
    </lineage>
</organism>
<dbReference type="InterPro" id="IPR002156">
    <property type="entry name" value="RNaseH_domain"/>
</dbReference>
<dbReference type="EC" id="3.1.26.4" evidence="3"/>
<keyword evidence="4" id="KW-0540">Nuclease</keyword>
<gene>
    <name evidence="9" type="ORF">PBRASI_LOCUS5754</name>
</gene>
<comment type="caution">
    <text evidence="9">The sequence shown here is derived from an EMBL/GenBank/DDBJ whole genome shotgun (WGS) entry which is preliminary data.</text>
</comment>
<evidence type="ECO:0000259" key="8">
    <source>
        <dbReference type="PROSITE" id="PS50879"/>
    </source>
</evidence>
<keyword evidence="5" id="KW-0479">Metal-binding</keyword>
<evidence type="ECO:0000313" key="10">
    <source>
        <dbReference type="Proteomes" id="UP000789739"/>
    </source>
</evidence>
<keyword evidence="6" id="KW-0255">Endonuclease</keyword>
<dbReference type="GO" id="GO:0043137">
    <property type="term" value="P:DNA replication, removal of RNA primer"/>
    <property type="evidence" value="ECO:0007669"/>
    <property type="project" value="TreeGrafter"/>
</dbReference>
<accession>A0A9N9BDN6</accession>
<dbReference type="Proteomes" id="UP000789739">
    <property type="component" value="Unassembled WGS sequence"/>
</dbReference>
<evidence type="ECO:0000256" key="1">
    <source>
        <dbReference type="ARBA" id="ARBA00000077"/>
    </source>
</evidence>
<proteinExistence type="inferred from homology"/>
<dbReference type="PROSITE" id="PS50879">
    <property type="entry name" value="RNASE_H_1"/>
    <property type="match status" value="1"/>
</dbReference>
<dbReference type="AlphaFoldDB" id="A0A9N9BDN6"/>
<evidence type="ECO:0000256" key="3">
    <source>
        <dbReference type="ARBA" id="ARBA00012180"/>
    </source>
</evidence>
<reference evidence="9" key="1">
    <citation type="submission" date="2021-06" db="EMBL/GenBank/DDBJ databases">
        <authorList>
            <person name="Kallberg Y."/>
            <person name="Tangrot J."/>
            <person name="Rosling A."/>
        </authorList>
    </citation>
    <scope>NUCLEOTIDE SEQUENCE</scope>
    <source>
        <strain evidence="9">BR232B</strain>
    </source>
</reference>
<keyword evidence="7" id="KW-0378">Hydrolase</keyword>
<dbReference type="EMBL" id="CAJVPI010000702">
    <property type="protein sequence ID" value="CAG8564259.1"/>
    <property type="molecule type" value="Genomic_DNA"/>
</dbReference>
<comment type="catalytic activity">
    <reaction evidence="1">
        <text>Endonucleolytic cleavage to 5'-phosphomonoester.</text>
        <dbReference type="EC" id="3.1.26.4"/>
    </reaction>
</comment>
<sequence length="327" mass="36828">MLVDIITASHQRFIIIDKSSSNQSQLVVYIDGCALNNGRHDARAGIGVFWGENDPRNLSEPLEGFRQTNQRAEIMAAIRALETCVDTKSPLLFYTDSNYLHKAYQEWIPKWEASGKWRTANNKPVANEDLFRRLMTLIKAREGKVDTNFIKLFMYFIALKPSRSKRWVKAHHTSRGNNAADRLANLGALKPRKSPAALATAKLDKDISMLLRTPKDNPPTIEVEAEARRTPMVSMSYRSPLTMNTNDYSSSSSSSFQSYTSPYSLLTSDDNLSPLKDSNCTKMTADNPESPNDFVITDDDFFSMEELIAIEMEIKNIAKANNGKRSV</sequence>
<evidence type="ECO:0000256" key="6">
    <source>
        <dbReference type="ARBA" id="ARBA00022759"/>
    </source>
</evidence>
<dbReference type="InterPro" id="IPR012337">
    <property type="entry name" value="RNaseH-like_sf"/>
</dbReference>
<keyword evidence="10" id="KW-1185">Reference proteome</keyword>
<evidence type="ECO:0000256" key="2">
    <source>
        <dbReference type="ARBA" id="ARBA00005300"/>
    </source>
</evidence>
<evidence type="ECO:0000313" key="9">
    <source>
        <dbReference type="EMBL" id="CAG8564259.1"/>
    </source>
</evidence>
<feature type="domain" description="RNase H type-1" evidence="8">
    <location>
        <begin position="22"/>
        <end position="189"/>
    </location>
</feature>
<dbReference type="PANTHER" id="PTHR10642:SF26">
    <property type="entry name" value="RIBONUCLEASE H1"/>
    <property type="match status" value="1"/>
</dbReference>
<dbReference type="GO" id="GO:0004523">
    <property type="term" value="F:RNA-DNA hybrid ribonuclease activity"/>
    <property type="evidence" value="ECO:0007669"/>
    <property type="project" value="UniProtKB-EC"/>
</dbReference>
<dbReference type="InterPro" id="IPR050092">
    <property type="entry name" value="RNase_H"/>
</dbReference>
<dbReference type="SUPFAM" id="SSF53098">
    <property type="entry name" value="Ribonuclease H-like"/>
    <property type="match status" value="1"/>
</dbReference>
<evidence type="ECO:0000256" key="7">
    <source>
        <dbReference type="ARBA" id="ARBA00022801"/>
    </source>
</evidence>
<dbReference type="CDD" id="cd09280">
    <property type="entry name" value="RNase_HI_eukaryote_like"/>
    <property type="match status" value="1"/>
</dbReference>
<dbReference type="InterPro" id="IPR036397">
    <property type="entry name" value="RNaseH_sf"/>
</dbReference>
<dbReference type="Pfam" id="PF00075">
    <property type="entry name" value="RNase_H"/>
    <property type="match status" value="1"/>
</dbReference>
<protein>
    <recommendedName>
        <fullName evidence="3">ribonuclease H</fullName>
        <ecNumber evidence="3">3.1.26.4</ecNumber>
    </recommendedName>
</protein>
<dbReference type="OrthoDB" id="128665at2759"/>
<comment type="similarity">
    <text evidence="2">Belongs to the RNase H family.</text>
</comment>
<evidence type="ECO:0000256" key="4">
    <source>
        <dbReference type="ARBA" id="ARBA00022722"/>
    </source>
</evidence>
<dbReference type="GO" id="GO:0046872">
    <property type="term" value="F:metal ion binding"/>
    <property type="evidence" value="ECO:0007669"/>
    <property type="project" value="UniProtKB-KW"/>
</dbReference>
<name>A0A9N9BDN6_9GLOM</name>
<dbReference type="GO" id="GO:0003676">
    <property type="term" value="F:nucleic acid binding"/>
    <property type="evidence" value="ECO:0007669"/>
    <property type="project" value="InterPro"/>
</dbReference>
<evidence type="ECO:0000256" key="5">
    <source>
        <dbReference type="ARBA" id="ARBA00022723"/>
    </source>
</evidence>
<dbReference type="PANTHER" id="PTHR10642">
    <property type="entry name" value="RIBONUCLEASE H1"/>
    <property type="match status" value="1"/>
</dbReference>